<feature type="transmembrane region" description="Helical" evidence="5">
    <location>
        <begin position="271"/>
        <end position="294"/>
    </location>
</feature>
<dbReference type="InterPro" id="IPR005829">
    <property type="entry name" value="Sugar_transporter_CS"/>
</dbReference>
<feature type="domain" description="Major facilitator superfamily (MFS) profile" evidence="6">
    <location>
        <begin position="10"/>
        <end position="415"/>
    </location>
</feature>
<dbReference type="Proteomes" id="UP000438182">
    <property type="component" value="Unassembled WGS sequence"/>
</dbReference>
<evidence type="ECO:0000256" key="2">
    <source>
        <dbReference type="ARBA" id="ARBA00022692"/>
    </source>
</evidence>
<dbReference type="GO" id="GO:0005886">
    <property type="term" value="C:plasma membrane"/>
    <property type="evidence" value="ECO:0007669"/>
    <property type="project" value="UniProtKB-SubCell"/>
</dbReference>
<dbReference type="InterPro" id="IPR020846">
    <property type="entry name" value="MFS_dom"/>
</dbReference>
<feature type="transmembrane region" description="Helical" evidence="5">
    <location>
        <begin position="43"/>
        <end position="64"/>
    </location>
</feature>
<accession>A0A6I4P713</accession>
<keyword evidence="2 5" id="KW-0812">Transmembrane</keyword>
<feature type="transmembrane region" description="Helical" evidence="5">
    <location>
        <begin position="375"/>
        <end position="408"/>
    </location>
</feature>
<evidence type="ECO:0000256" key="1">
    <source>
        <dbReference type="ARBA" id="ARBA00004651"/>
    </source>
</evidence>
<evidence type="ECO:0000259" key="6">
    <source>
        <dbReference type="PROSITE" id="PS50850"/>
    </source>
</evidence>
<evidence type="ECO:0000256" key="4">
    <source>
        <dbReference type="ARBA" id="ARBA00023136"/>
    </source>
</evidence>
<dbReference type="InterPro" id="IPR053160">
    <property type="entry name" value="MFS_DHA3_Transporter"/>
</dbReference>
<proteinExistence type="predicted"/>
<feature type="transmembrane region" description="Helical" evidence="5">
    <location>
        <begin position="76"/>
        <end position="106"/>
    </location>
</feature>
<feature type="non-terminal residue" evidence="7">
    <location>
        <position position="429"/>
    </location>
</feature>
<reference evidence="7 8" key="1">
    <citation type="submission" date="2019-12" db="EMBL/GenBank/DDBJ databases">
        <authorList>
            <person name="Kim Y.S."/>
        </authorList>
    </citation>
    <scope>NUCLEOTIDE SEQUENCE [LARGE SCALE GENOMIC DNA]</scope>
    <source>
        <strain evidence="7 8">MMS17-SY077</strain>
    </source>
</reference>
<dbReference type="GO" id="GO:0022857">
    <property type="term" value="F:transmembrane transporter activity"/>
    <property type="evidence" value="ECO:0007669"/>
    <property type="project" value="InterPro"/>
</dbReference>
<evidence type="ECO:0000313" key="7">
    <source>
        <dbReference type="EMBL" id="MWB99504.1"/>
    </source>
</evidence>
<feature type="transmembrane region" description="Helical" evidence="5">
    <location>
        <begin position="233"/>
        <end position="251"/>
    </location>
</feature>
<evidence type="ECO:0000256" key="3">
    <source>
        <dbReference type="ARBA" id="ARBA00022989"/>
    </source>
</evidence>
<dbReference type="Gene3D" id="1.20.1250.20">
    <property type="entry name" value="MFS general substrate transporter like domains"/>
    <property type="match status" value="1"/>
</dbReference>
<comment type="caution">
    <text evidence="7">The sequence shown here is derived from an EMBL/GenBank/DDBJ whole genome shotgun (WGS) entry which is preliminary data.</text>
</comment>
<dbReference type="PANTHER" id="PTHR23530">
    <property type="entry name" value="TRANSPORT PROTEIN-RELATED"/>
    <property type="match status" value="1"/>
</dbReference>
<feature type="transmembrane region" description="Helical" evidence="5">
    <location>
        <begin position="315"/>
        <end position="338"/>
    </location>
</feature>
<keyword evidence="3 5" id="KW-1133">Transmembrane helix</keyword>
<name>A0A6I4P713_9MICO</name>
<evidence type="ECO:0000313" key="8">
    <source>
        <dbReference type="Proteomes" id="UP000438182"/>
    </source>
</evidence>
<dbReference type="AlphaFoldDB" id="A0A6I4P713"/>
<dbReference type="PANTHER" id="PTHR23530:SF1">
    <property type="entry name" value="PERMEASE, MAJOR FACILITATOR SUPERFAMILY-RELATED"/>
    <property type="match status" value="1"/>
</dbReference>
<dbReference type="PROSITE" id="PS50850">
    <property type="entry name" value="MFS"/>
    <property type="match status" value="1"/>
</dbReference>
<dbReference type="PROSITE" id="PS00216">
    <property type="entry name" value="SUGAR_TRANSPORT_1"/>
    <property type="match status" value="1"/>
</dbReference>
<organism evidence="7 8">
    <name type="scientific">Agromyces seonyuensis</name>
    <dbReference type="NCBI Taxonomy" id="2662446"/>
    <lineage>
        <taxon>Bacteria</taxon>
        <taxon>Bacillati</taxon>
        <taxon>Actinomycetota</taxon>
        <taxon>Actinomycetes</taxon>
        <taxon>Micrococcales</taxon>
        <taxon>Microbacteriaceae</taxon>
        <taxon>Agromyces</taxon>
    </lineage>
</organism>
<evidence type="ECO:0000256" key="5">
    <source>
        <dbReference type="SAM" id="Phobius"/>
    </source>
</evidence>
<protein>
    <submittedName>
        <fullName evidence="7">MFS transporter</fullName>
    </submittedName>
</protein>
<keyword evidence="8" id="KW-1185">Reference proteome</keyword>
<dbReference type="Pfam" id="PF07690">
    <property type="entry name" value="MFS_1"/>
    <property type="match status" value="1"/>
</dbReference>
<comment type="subcellular location">
    <subcellularLocation>
        <location evidence="1">Cell membrane</location>
        <topology evidence="1">Multi-pass membrane protein</topology>
    </subcellularLocation>
</comment>
<dbReference type="InterPro" id="IPR011701">
    <property type="entry name" value="MFS"/>
</dbReference>
<gene>
    <name evidence="7" type="ORF">GB864_13220</name>
</gene>
<keyword evidence="4 5" id="KW-0472">Membrane</keyword>
<dbReference type="InterPro" id="IPR036259">
    <property type="entry name" value="MFS_trans_sf"/>
</dbReference>
<sequence length="429" mass="43169">MSAVLDSRRALRRYLAVLALRWLPTGLIIPVTTLLMLERGLTLPEVGLVVAAQGLVVLVLELPTAGLADAIGRRPVLVAAGAFALASYALMAVADTAWLFLVVWIVQGVSRALDSGPLEAWYADAVLAEDPHAPLERGLGAGGAVLGVAIALGSLASGVLVALGPWRIGSVEIPALAVPVVAAGILEIVHLAATAVLLREARGATGARAFRTSLGGVPRAIGGALGLLRRSRVLLALVVVEVSWGFGMIAFESLTPVRLAELVGGADRAAALLGPVGAAAWGVSAAGAALAPLLGRWIGVAAGAAVLRLAQGAAVAVMGLVAGPVGLIAGFLACYLVHGASNPLHQTLLHREVDGPNRASVLSLSSMVAQPAGSLGAIVLTALAGAVSTSAAMLLGALVLALAAPLYLPARRAGRGRKSTGLKSRHLGT</sequence>
<dbReference type="SUPFAM" id="SSF103473">
    <property type="entry name" value="MFS general substrate transporter"/>
    <property type="match status" value="1"/>
</dbReference>
<dbReference type="RefSeq" id="WP_160425793.1">
    <property type="nucleotide sequence ID" value="NZ_WSTA01000063.1"/>
</dbReference>
<dbReference type="EMBL" id="WSTA01000063">
    <property type="protein sequence ID" value="MWB99504.1"/>
    <property type="molecule type" value="Genomic_DNA"/>
</dbReference>
<feature type="transmembrane region" description="Helical" evidence="5">
    <location>
        <begin position="175"/>
        <end position="198"/>
    </location>
</feature>
<feature type="transmembrane region" description="Helical" evidence="5">
    <location>
        <begin position="139"/>
        <end position="163"/>
    </location>
</feature>
<feature type="transmembrane region" description="Helical" evidence="5">
    <location>
        <begin position="14"/>
        <end position="37"/>
    </location>
</feature>